<organism evidence="9 10">
    <name type="scientific">Candidula unifasciata</name>
    <dbReference type="NCBI Taxonomy" id="100452"/>
    <lineage>
        <taxon>Eukaryota</taxon>
        <taxon>Metazoa</taxon>
        <taxon>Spiralia</taxon>
        <taxon>Lophotrochozoa</taxon>
        <taxon>Mollusca</taxon>
        <taxon>Gastropoda</taxon>
        <taxon>Heterobranchia</taxon>
        <taxon>Euthyneura</taxon>
        <taxon>Panpulmonata</taxon>
        <taxon>Eupulmonata</taxon>
        <taxon>Stylommatophora</taxon>
        <taxon>Helicina</taxon>
        <taxon>Helicoidea</taxon>
        <taxon>Geomitridae</taxon>
        <taxon>Candidula</taxon>
    </lineage>
</organism>
<dbReference type="PRINTS" id="PR00024">
    <property type="entry name" value="HOMEOBOX"/>
</dbReference>
<protein>
    <recommendedName>
        <fullName evidence="8">Homeobox domain-containing protein</fullName>
    </recommendedName>
</protein>
<evidence type="ECO:0000256" key="7">
    <source>
        <dbReference type="SAM" id="MobiDB-lite"/>
    </source>
</evidence>
<evidence type="ECO:0000313" key="9">
    <source>
        <dbReference type="EMBL" id="CAG5126957.1"/>
    </source>
</evidence>
<name>A0A8S3ZBL1_9EUPU</name>
<dbReference type="InterPro" id="IPR001356">
    <property type="entry name" value="HD"/>
</dbReference>
<gene>
    <name evidence="9" type="ORF">CUNI_LOCUS12515</name>
</gene>
<feature type="compositionally biased region" description="Polar residues" evidence="7">
    <location>
        <begin position="1"/>
        <end position="11"/>
    </location>
</feature>
<feature type="region of interest" description="Disordered" evidence="7">
    <location>
        <begin position="1"/>
        <end position="44"/>
    </location>
</feature>
<comment type="subcellular location">
    <subcellularLocation>
        <location evidence="1 5 6">Nucleus</location>
    </subcellularLocation>
</comment>
<evidence type="ECO:0000256" key="6">
    <source>
        <dbReference type="RuleBase" id="RU000682"/>
    </source>
</evidence>
<dbReference type="Proteomes" id="UP000678393">
    <property type="component" value="Unassembled WGS sequence"/>
</dbReference>
<dbReference type="PROSITE" id="PS00027">
    <property type="entry name" value="HOMEOBOX_1"/>
    <property type="match status" value="1"/>
</dbReference>
<feature type="compositionally biased region" description="Polar residues" evidence="7">
    <location>
        <begin position="34"/>
        <end position="44"/>
    </location>
</feature>
<dbReference type="SMART" id="SM00389">
    <property type="entry name" value="HOX"/>
    <property type="match status" value="1"/>
</dbReference>
<sequence length="466" mass="51944">MTSEETASRKGNSPDDSTSSSVSATSPSLALPVTTGSTANTGSPTKLSFSIDSILATPFVANSRISDTSIDSDNGTEVKPLAKCNDLDLSGNLEKRLISRYCPVSHVDRTEFETGGESSSDEDCAKYFSQNTKCKSPTRSNFDNGNNSHIKNKDKIKQASCDNTFNVDKNNDNSESEELFRKLLSEPTLSTNRRNATIPGFTLNGSSTLLSRSLGLESNSSVPGERSLMESEYFSCTRPSYRKFSSSHQPSSSFAASTGLDIVNIDRCPGINYSLDLSLPHSKRRVISPWECINPVSPGSEEEFRSEGESRRQLERHPVAMLAGDTSGNTENRLSSRNRGKMASQDDSSKIRRKRSRASFTHAQVYELERRFRHQRYLSGPERAELAQSLKLTETQVKIWFQNRRYKTKRRQLHEEQLMAANAKKAAVTLLVKDGKRLADPRDYMSSLLYSQIPNTAAAYNYLYYF</sequence>
<evidence type="ECO:0000259" key="8">
    <source>
        <dbReference type="PROSITE" id="PS50071"/>
    </source>
</evidence>
<dbReference type="PANTHER" id="PTHR24340:SF73">
    <property type="entry name" value="HOMEOBOX PROTEIN BAGPIPE-RELATED"/>
    <property type="match status" value="1"/>
</dbReference>
<dbReference type="GO" id="GO:0000978">
    <property type="term" value="F:RNA polymerase II cis-regulatory region sequence-specific DNA binding"/>
    <property type="evidence" value="ECO:0007669"/>
    <property type="project" value="TreeGrafter"/>
</dbReference>
<keyword evidence="2 5" id="KW-0238">DNA-binding</keyword>
<dbReference type="InterPro" id="IPR050394">
    <property type="entry name" value="Homeobox_NK-like"/>
</dbReference>
<dbReference type="OrthoDB" id="6159439at2759"/>
<dbReference type="GO" id="GO:0030154">
    <property type="term" value="P:cell differentiation"/>
    <property type="evidence" value="ECO:0007669"/>
    <property type="project" value="TreeGrafter"/>
</dbReference>
<dbReference type="Pfam" id="PF00046">
    <property type="entry name" value="Homeodomain"/>
    <property type="match status" value="1"/>
</dbReference>
<feature type="DNA-binding region" description="Homeobox" evidence="5">
    <location>
        <begin position="353"/>
        <end position="412"/>
    </location>
</feature>
<accession>A0A8S3ZBL1</accession>
<evidence type="ECO:0000256" key="5">
    <source>
        <dbReference type="PROSITE-ProRule" id="PRU00108"/>
    </source>
</evidence>
<dbReference type="GO" id="GO:0005634">
    <property type="term" value="C:nucleus"/>
    <property type="evidence" value="ECO:0007669"/>
    <property type="project" value="UniProtKB-SubCell"/>
</dbReference>
<dbReference type="InterPro" id="IPR017970">
    <property type="entry name" value="Homeobox_CS"/>
</dbReference>
<keyword evidence="10" id="KW-1185">Reference proteome</keyword>
<dbReference type="SUPFAM" id="SSF46689">
    <property type="entry name" value="Homeodomain-like"/>
    <property type="match status" value="1"/>
</dbReference>
<feature type="region of interest" description="Disordered" evidence="7">
    <location>
        <begin position="297"/>
        <end position="358"/>
    </location>
</feature>
<dbReference type="InterPro" id="IPR020479">
    <property type="entry name" value="HD_metazoa"/>
</dbReference>
<dbReference type="EMBL" id="CAJHNH020002513">
    <property type="protein sequence ID" value="CAG5126957.1"/>
    <property type="molecule type" value="Genomic_DNA"/>
</dbReference>
<comment type="caution">
    <text evidence="9">The sequence shown here is derived from an EMBL/GenBank/DDBJ whole genome shotgun (WGS) entry which is preliminary data.</text>
</comment>
<proteinExistence type="predicted"/>
<dbReference type="GO" id="GO:0000981">
    <property type="term" value="F:DNA-binding transcription factor activity, RNA polymerase II-specific"/>
    <property type="evidence" value="ECO:0007669"/>
    <property type="project" value="InterPro"/>
</dbReference>
<feature type="compositionally biased region" description="Polar residues" evidence="7">
    <location>
        <begin position="326"/>
        <end position="337"/>
    </location>
</feature>
<dbReference type="PROSITE" id="PS50071">
    <property type="entry name" value="HOMEOBOX_2"/>
    <property type="match status" value="1"/>
</dbReference>
<evidence type="ECO:0000256" key="3">
    <source>
        <dbReference type="ARBA" id="ARBA00023155"/>
    </source>
</evidence>
<evidence type="ECO:0000256" key="2">
    <source>
        <dbReference type="ARBA" id="ARBA00023125"/>
    </source>
</evidence>
<dbReference type="AlphaFoldDB" id="A0A8S3ZBL1"/>
<evidence type="ECO:0000313" key="10">
    <source>
        <dbReference type="Proteomes" id="UP000678393"/>
    </source>
</evidence>
<dbReference type="Gene3D" id="1.10.10.60">
    <property type="entry name" value="Homeodomain-like"/>
    <property type="match status" value="1"/>
</dbReference>
<dbReference type="CDD" id="cd00086">
    <property type="entry name" value="homeodomain"/>
    <property type="match status" value="1"/>
</dbReference>
<dbReference type="InterPro" id="IPR009057">
    <property type="entry name" value="Homeodomain-like_sf"/>
</dbReference>
<keyword evidence="4 5" id="KW-0539">Nucleus</keyword>
<feature type="domain" description="Homeobox" evidence="8">
    <location>
        <begin position="351"/>
        <end position="411"/>
    </location>
</feature>
<evidence type="ECO:0000256" key="4">
    <source>
        <dbReference type="ARBA" id="ARBA00023242"/>
    </source>
</evidence>
<dbReference type="PANTHER" id="PTHR24340">
    <property type="entry name" value="HOMEOBOX PROTEIN NKX"/>
    <property type="match status" value="1"/>
</dbReference>
<feature type="compositionally biased region" description="Basic and acidic residues" evidence="7">
    <location>
        <begin position="302"/>
        <end position="318"/>
    </location>
</feature>
<evidence type="ECO:0000256" key="1">
    <source>
        <dbReference type="ARBA" id="ARBA00004123"/>
    </source>
</evidence>
<reference evidence="9" key="1">
    <citation type="submission" date="2021-04" db="EMBL/GenBank/DDBJ databases">
        <authorList>
            <consortium name="Molecular Ecology Group"/>
        </authorList>
    </citation>
    <scope>NUCLEOTIDE SEQUENCE</scope>
</reference>
<feature type="compositionally biased region" description="Low complexity" evidence="7">
    <location>
        <begin position="14"/>
        <end position="31"/>
    </location>
</feature>
<keyword evidence="3 5" id="KW-0371">Homeobox</keyword>